<keyword evidence="2" id="KW-1185">Reference proteome</keyword>
<evidence type="ECO:0000313" key="2">
    <source>
        <dbReference type="Proteomes" id="UP001208656"/>
    </source>
</evidence>
<comment type="caution">
    <text evidence="1">The sequence shown here is derived from an EMBL/GenBank/DDBJ whole genome shotgun (WGS) entry which is preliminary data.</text>
</comment>
<reference evidence="1 2" key="1">
    <citation type="submission" date="2022-10" db="EMBL/GenBank/DDBJ databases">
        <title>Description of Fervidibacillus gen. nov. in the family Fervidibacillaceae fam. nov. with two species, Fervidibacillus albus sp. nov., and Fervidibacillus halotolerans sp. nov., isolated from tidal flat sediments.</title>
        <authorList>
            <person name="Kwon K.K."/>
            <person name="Yang S.-H."/>
        </authorList>
    </citation>
    <scope>NUCLEOTIDE SEQUENCE [LARGE SCALE GENOMIC DNA]</scope>
    <source>
        <strain evidence="1 2">DSM 23332</strain>
    </source>
</reference>
<evidence type="ECO:0000313" key="1">
    <source>
        <dbReference type="EMBL" id="MCU9594572.1"/>
    </source>
</evidence>
<dbReference type="EMBL" id="JAOUSE010000024">
    <property type="protein sequence ID" value="MCU9594572.1"/>
    <property type="molecule type" value="Genomic_DNA"/>
</dbReference>
<gene>
    <name evidence="1" type="ORF">OEV82_08890</name>
</gene>
<proteinExistence type="predicted"/>
<dbReference type="RefSeq" id="WP_263061645.1">
    <property type="nucleotide sequence ID" value="NZ_JAOUSE010000024.1"/>
</dbReference>
<dbReference type="Proteomes" id="UP001208656">
    <property type="component" value="Unassembled WGS sequence"/>
</dbReference>
<protein>
    <submittedName>
        <fullName evidence="1">Uncharacterized protein</fullName>
    </submittedName>
</protein>
<name>A0ABT2WKN5_9BACI</name>
<organism evidence="1 2">
    <name type="scientific">Pallidibacillus thermolactis</name>
    <dbReference type="NCBI Taxonomy" id="251051"/>
    <lineage>
        <taxon>Bacteria</taxon>
        <taxon>Bacillati</taxon>
        <taxon>Bacillota</taxon>
        <taxon>Bacilli</taxon>
        <taxon>Bacillales</taxon>
        <taxon>Bacillaceae</taxon>
        <taxon>Pallidibacillus</taxon>
    </lineage>
</organism>
<accession>A0ABT2WKN5</accession>
<sequence>MISVLKQYLFKKGKSIGSGKRKNQQIGHIAVIDLEGCEKRHAFSIIIKDGRKLFDSS</sequence>